<evidence type="ECO:0000313" key="1">
    <source>
        <dbReference type="EMBL" id="CDK25011.1"/>
    </source>
</evidence>
<sequence>MYSLRSIAKTASSTTRLNTLNFARMSSTLTTVCIGFLKARSD</sequence>
<proteinExistence type="predicted"/>
<organism evidence="1 2">
    <name type="scientific">Kuraishia capsulata CBS 1993</name>
    <dbReference type="NCBI Taxonomy" id="1382522"/>
    <lineage>
        <taxon>Eukaryota</taxon>
        <taxon>Fungi</taxon>
        <taxon>Dikarya</taxon>
        <taxon>Ascomycota</taxon>
        <taxon>Saccharomycotina</taxon>
        <taxon>Pichiomycetes</taxon>
        <taxon>Pichiales</taxon>
        <taxon>Pichiaceae</taxon>
        <taxon>Kuraishia</taxon>
    </lineage>
</organism>
<dbReference type="RefSeq" id="XP_022457026.1">
    <property type="nucleotide sequence ID" value="XM_022605570.1"/>
</dbReference>
<gene>
    <name evidence="1" type="ORF">KUCA_T00000978001</name>
</gene>
<evidence type="ECO:0000313" key="2">
    <source>
        <dbReference type="Proteomes" id="UP000019384"/>
    </source>
</evidence>
<dbReference type="AlphaFoldDB" id="W6MGQ5"/>
<dbReference type="GeneID" id="34518414"/>
<reference evidence="1" key="2">
    <citation type="submission" date="2014-02" db="EMBL/GenBank/DDBJ databases">
        <title>Complete DNA sequence of /Kuraishia capsulata/ illustrates novel genomic features among budding yeasts (/Saccharomycotina/).</title>
        <authorList>
            <person name="Morales L."/>
            <person name="Noel B."/>
            <person name="Porcel B."/>
            <person name="Marcet-Houben M."/>
            <person name="Hullo M-F."/>
            <person name="Sacerdot C."/>
            <person name="Tekaia F."/>
            <person name="Leh-Louis V."/>
            <person name="Despons L."/>
            <person name="Khanna V."/>
            <person name="Aury J-M."/>
            <person name="Barbe V."/>
            <person name="Couloux A."/>
            <person name="Labadie K."/>
            <person name="Pelletier E."/>
            <person name="Souciet J-L."/>
            <person name="Boekhout T."/>
            <person name="Gabaldon T."/>
            <person name="Wincker P."/>
            <person name="Dujon B."/>
        </authorList>
    </citation>
    <scope>NUCLEOTIDE SEQUENCE</scope>
    <source>
        <strain evidence="1">CBS 1993</strain>
    </source>
</reference>
<dbReference type="EMBL" id="HG793125">
    <property type="protein sequence ID" value="CDK25011.1"/>
    <property type="molecule type" value="Genomic_DNA"/>
</dbReference>
<reference evidence="1" key="1">
    <citation type="submission" date="2013-12" db="EMBL/GenBank/DDBJ databases">
        <authorList>
            <person name="Genoscope - CEA"/>
        </authorList>
    </citation>
    <scope>NUCLEOTIDE SEQUENCE</scope>
    <source>
        <strain evidence="1">CBS 1993</strain>
    </source>
</reference>
<dbReference type="HOGENOM" id="CLU_3260664_0_0_1"/>
<name>W6MGQ5_9ASCO</name>
<protein>
    <submittedName>
        <fullName evidence="1">Uncharacterized protein</fullName>
    </submittedName>
</protein>
<dbReference type="Proteomes" id="UP000019384">
    <property type="component" value="Unassembled WGS sequence"/>
</dbReference>
<accession>W6MGQ5</accession>
<keyword evidence="2" id="KW-1185">Reference proteome</keyword>